<dbReference type="EMBL" id="JAQQWL010000002">
    <property type="protein sequence ID" value="KAK8086038.1"/>
    <property type="molecule type" value="Genomic_DNA"/>
</dbReference>
<dbReference type="InterPro" id="IPR036770">
    <property type="entry name" value="Ankyrin_rpt-contain_sf"/>
</dbReference>
<evidence type="ECO:0000313" key="2">
    <source>
        <dbReference type="Proteomes" id="UP001480595"/>
    </source>
</evidence>
<organism evidence="1 2">
    <name type="scientific">Apiospora phragmitis</name>
    <dbReference type="NCBI Taxonomy" id="2905665"/>
    <lineage>
        <taxon>Eukaryota</taxon>
        <taxon>Fungi</taxon>
        <taxon>Dikarya</taxon>
        <taxon>Ascomycota</taxon>
        <taxon>Pezizomycotina</taxon>
        <taxon>Sordariomycetes</taxon>
        <taxon>Xylariomycetidae</taxon>
        <taxon>Amphisphaeriales</taxon>
        <taxon>Apiosporaceae</taxon>
        <taxon>Apiospora</taxon>
    </lineage>
</organism>
<comment type="caution">
    <text evidence="1">The sequence shown here is derived from an EMBL/GenBank/DDBJ whole genome shotgun (WGS) entry which is preliminary data.</text>
</comment>
<protein>
    <recommendedName>
        <fullName evidence="3">Ankyrin</fullName>
    </recommendedName>
</protein>
<evidence type="ECO:0000313" key="1">
    <source>
        <dbReference type="EMBL" id="KAK8086038.1"/>
    </source>
</evidence>
<name>A0ABR1WR75_9PEZI</name>
<proteinExistence type="predicted"/>
<reference evidence="1 2" key="1">
    <citation type="submission" date="2023-01" db="EMBL/GenBank/DDBJ databases">
        <title>Analysis of 21 Apiospora genomes using comparative genomics revels a genus with tremendous synthesis potential of carbohydrate active enzymes and secondary metabolites.</title>
        <authorList>
            <person name="Sorensen T."/>
        </authorList>
    </citation>
    <scope>NUCLEOTIDE SEQUENCE [LARGE SCALE GENOMIC DNA]</scope>
    <source>
        <strain evidence="1 2">CBS 135458</strain>
    </source>
</reference>
<sequence>MPHLLRLRTDSFIQPVLEIMPGPLRNQSWWNADRRLMTLLAKFNGSHATQEHDHIYALLGIASDTPDMPIDYGLPFHQVVNRTVALLTLGDAGLGSLICKRYSIPYPDVFQGLSDTNAFTARIVELALVRREDLFLLWLIRSADTTVVAEETIAGWNKDIPDHLHPTHAMEKTDFDQLWQSVAGFQNIMKRIRTTDPSTLPSIIKLIVCQGRGYQWQTLEDFGLGESLNFKTSCYDAVDWGNTETLKHLLERCAPPSTKFGPLVTGLLFRALNVDEERPTFPRVRNKPSHLASLRVVPMLAEQGADLGRRNTNGDTPLHLAEHGYIRDITNGGSIIPGILLLGADDLAENSSGRTPWQVNSLNIPKRKRRNRKEMEDLLSVVPTTDRHLYVGFLEGREDEEKPVTTVP</sequence>
<dbReference type="SUPFAM" id="SSF48403">
    <property type="entry name" value="Ankyrin repeat"/>
    <property type="match status" value="1"/>
</dbReference>
<evidence type="ECO:0008006" key="3">
    <source>
        <dbReference type="Google" id="ProtNLM"/>
    </source>
</evidence>
<dbReference type="GeneID" id="92085484"/>
<accession>A0ABR1WR75</accession>
<dbReference type="Gene3D" id="1.25.40.20">
    <property type="entry name" value="Ankyrin repeat-containing domain"/>
    <property type="match status" value="1"/>
</dbReference>
<dbReference type="Proteomes" id="UP001480595">
    <property type="component" value="Unassembled WGS sequence"/>
</dbReference>
<keyword evidence="2" id="KW-1185">Reference proteome</keyword>
<gene>
    <name evidence="1" type="ORF">PG994_001012</name>
</gene>
<dbReference type="RefSeq" id="XP_066720562.1">
    <property type="nucleotide sequence ID" value="XM_066852421.1"/>
</dbReference>